<sequence>MDASLVAAMRRAIRSAIHPDSRIGQSFSIITDHYAHAESIFRSLLIDNARKWWKL</sequence>
<accession>A0ABT9J9X8</accession>
<proteinExistence type="predicted"/>
<evidence type="ECO:0000313" key="1">
    <source>
        <dbReference type="EMBL" id="MDP5306624.1"/>
    </source>
</evidence>
<comment type="caution">
    <text evidence="1">The sequence shown here is derived from an EMBL/GenBank/DDBJ whole genome shotgun (WGS) entry which is preliminary data.</text>
</comment>
<protein>
    <submittedName>
        <fullName evidence="1">Uncharacterized protein</fullName>
    </submittedName>
</protein>
<dbReference type="Proteomes" id="UP001224997">
    <property type="component" value="Unassembled WGS sequence"/>
</dbReference>
<evidence type="ECO:0000313" key="2">
    <source>
        <dbReference type="Proteomes" id="UP001224997"/>
    </source>
</evidence>
<dbReference type="EMBL" id="JAVAMQ010000004">
    <property type="protein sequence ID" value="MDP5306624.1"/>
    <property type="molecule type" value="Genomic_DNA"/>
</dbReference>
<reference evidence="1 2" key="1">
    <citation type="submission" date="2023-08" db="EMBL/GenBank/DDBJ databases">
        <authorList>
            <person name="Park J.-S."/>
        </authorList>
    </citation>
    <scope>NUCLEOTIDE SEQUENCE [LARGE SCALE GENOMIC DNA]</scope>
    <source>
        <strain evidence="1 2">2205BS29-5</strain>
    </source>
</reference>
<gene>
    <name evidence="1" type="ORF">Q5Y72_05925</name>
</gene>
<dbReference type="RefSeq" id="WP_305962475.1">
    <property type="nucleotide sequence ID" value="NZ_JAVAMQ010000004.1"/>
</dbReference>
<keyword evidence="2" id="KW-1185">Reference proteome</keyword>
<organism evidence="1 2">
    <name type="scientific">Paracoccus spongiarum</name>
    <dbReference type="NCBI Taxonomy" id="3064387"/>
    <lineage>
        <taxon>Bacteria</taxon>
        <taxon>Pseudomonadati</taxon>
        <taxon>Pseudomonadota</taxon>
        <taxon>Alphaproteobacteria</taxon>
        <taxon>Rhodobacterales</taxon>
        <taxon>Paracoccaceae</taxon>
        <taxon>Paracoccus</taxon>
    </lineage>
</organism>
<name>A0ABT9J9X8_9RHOB</name>